<feature type="region of interest" description="Disordered" evidence="1">
    <location>
        <begin position="163"/>
        <end position="190"/>
    </location>
</feature>
<protein>
    <recommendedName>
        <fullName evidence="2">Knr4/Smi1-like domain-containing protein</fullName>
    </recommendedName>
</protein>
<proteinExistence type="predicted"/>
<reference evidence="4" key="1">
    <citation type="journal article" date="2019" name="Int. J. Syst. Evol. Microbiol.">
        <title>The Global Catalogue of Microorganisms (GCM) 10K type strain sequencing project: providing services to taxonomists for standard genome sequencing and annotation.</title>
        <authorList>
            <consortium name="The Broad Institute Genomics Platform"/>
            <consortium name="The Broad Institute Genome Sequencing Center for Infectious Disease"/>
            <person name="Wu L."/>
            <person name="Ma J."/>
        </authorList>
    </citation>
    <scope>NUCLEOTIDE SEQUENCE [LARGE SCALE GENOMIC DNA]</scope>
    <source>
        <strain evidence="4">JCM 31406</strain>
    </source>
</reference>
<feature type="compositionally biased region" description="Basic residues" evidence="1">
    <location>
        <begin position="179"/>
        <end position="190"/>
    </location>
</feature>
<dbReference type="InterPro" id="IPR037883">
    <property type="entry name" value="Knr4/Smi1-like_sf"/>
</dbReference>
<dbReference type="EMBL" id="BMQO01000020">
    <property type="protein sequence ID" value="GGS37059.1"/>
    <property type="molecule type" value="Genomic_DNA"/>
</dbReference>
<evidence type="ECO:0000259" key="2">
    <source>
        <dbReference type="SMART" id="SM00860"/>
    </source>
</evidence>
<dbReference type="SUPFAM" id="SSF160631">
    <property type="entry name" value="SMI1/KNR4-like"/>
    <property type="match status" value="1"/>
</dbReference>
<dbReference type="InterPro" id="IPR018958">
    <property type="entry name" value="Knr4/Smi1-like_dom"/>
</dbReference>
<evidence type="ECO:0000313" key="4">
    <source>
        <dbReference type="Proteomes" id="UP000620633"/>
    </source>
</evidence>
<evidence type="ECO:0000313" key="3">
    <source>
        <dbReference type="EMBL" id="GGS37059.1"/>
    </source>
</evidence>
<accession>A0ABQ2SQF8</accession>
<dbReference type="Proteomes" id="UP000620633">
    <property type="component" value="Unassembled WGS sequence"/>
</dbReference>
<sequence length="299" mass="33494">MGNDLITPVRAAFPDYRALFTRLADDLSRTPLFVVERFSLGEPLSPADIQALERETGYELTDDLWAFYAQMNGLNLKWFLDPAISDADREAFFLEFPDMDVENSSDDYASAAIRILPLRDVLTRDWGEDVYYEPDMGFHGQSLSTEGEHAALRSVQRVPHLHTGVSGEAEPGSVPAGRPPRRLGRIQRHGRPLVPRLPACHERAVRRPATLAVRVRRLRPAGAVRPVTGFACGNRGARAPAGRIAFTDTMRDLNLADSEPPVTAADWFGDEEYDARAEGDRNLYFVALTFEDFLERLHD</sequence>
<gene>
    <name evidence="3" type="ORF">GCM10008961_30890</name>
</gene>
<feature type="domain" description="Knr4/Smi1-like" evidence="2">
    <location>
        <begin position="43"/>
        <end position="296"/>
    </location>
</feature>
<name>A0ABQ2SQF8_9DEIO</name>
<dbReference type="SMART" id="SM00860">
    <property type="entry name" value="SMI1_KNR4"/>
    <property type="match status" value="1"/>
</dbReference>
<comment type="caution">
    <text evidence="3">The sequence shown here is derived from an EMBL/GenBank/DDBJ whole genome shotgun (WGS) entry which is preliminary data.</text>
</comment>
<evidence type="ECO:0000256" key="1">
    <source>
        <dbReference type="SAM" id="MobiDB-lite"/>
    </source>
</evidence>
<organism evidence="3 4">
    <name type="scientific">Deinococcus knuensis</name>
    <dbReference type="NCBI Taxonomy" id="1837380"/>
    <lineage>
        <taxon>Bacteria</taxon>
        <taxon>Thermotogati</taxon>
        <taxon>Deinococcota</taxon>
        <taxon>Deinococci</taxon>
        <taxon>Deinococcales</taxon>
        <taxon>Deinococcaceae</taxon>
        <taxon>Deinococcus</taxon>
    </lineage>
</organism>
<keyword evidence="4" id="KW-1185">Reference proteome</keyword>